<dbReference type="Proteomes" id="UP000503447">
    <property type="component" value="Chromosome"/>
</dbReference>
<accession>A0A6M5YHW3</accession>
<keyword evidence="2" id="KW-1185">Reference proteome</keyword>
<reference evidence="2" key="1">
    <citation type="submission" date="2020-05" db="EMBL/GenBank/DDBJ databases">
        <title>Frigoriglobus tundricola gen. nov., sp. nov., a psychrotolerant cellulolytic planctomycete of the family Gemmataceae with two divergent copies of 16S rRNA gene.</title>
        <authorList>
            <person name="Kulichevskaya I.S."/>
            <person name="Ivanova A.A."/>
            <person name="Naumoff D.G."/>
            <person name="Beletsky A.V."/>
            <person name="Rijpstra W.I.C."/>
            <person name="Sinninghe Damste J.S."/>
            <person name="Mardanov A.V."/>
            <person name="Ravin N.V."/>
            <person name="Dedysh S.N."/>
        </authorList>
    </citation>
    <scope>NUCLEOTIDE SEQUENCE [LARGE SCALE GENOMIC DNA]</scope>
    <source>
        <strain evidence="2">PL17</strain>
    </source>
</reference>
<name>A0A6M5YHW3_9BACT</name>
<dbReference type="AlphaFoldDB" id="A0A6M5YHW3"/>
<evidence type="ECO:0000313" key="1">
    <source>
        <dbReference type="EMBL" id="QJW92542.1"/>
    </source>
</evidence>
<organism evidence="1 2">
    <name type="scientific">Frigoriglobus tundricola</name>
    <dbReference type="NCBI Taxonomy" id="2774151"/>
    <lineage>
        <taxon>Bacteria</taxon>
        <taxon>Pseudomonadati</taxon>
        <taxon>Planctomycetota</taxon>
        <taxon>Planctomycetia</taxon>
        <taxon>Gemmatales</taxon>
        <taxon>Gemmataceae</taxon>
        <taxon>Frigoriglobus</taxon>
    </lineage>
</organism>
<evidence type="ECO:0000313" key="2">
    <source>
        <dbReference type="Proteomes" id="UP000503447"/>
    </source>
</evidence>
<sequence>MGWELRHGRRYLYRNRRVNGKPVKEYLAADDRFGFGEQMAHDLERLRGYEAQLRRLAREGRVEFRGRIDELVSATATANTELRTVAEGVLIALGFHRHKRGEWRMKRDLAQLTSALATLKEQIAERNPLVRYDPPAGDAEAIELFTRVRAGDADARDRVGALIRDRRWVDWLGNLGRQATRQLIVKAAGGDPVWVAGLTAKANDLRDELLGEKPSVLEELLVRRVVNGWLATHALELELTLRPPADAKEREYLDRALSRAQKRMTEAARELARVRRLRAPALLAQRNVAATQKVVHNATNGAG</sequence>
<gene>
    <name evidence="1" type="ORF">FTUN_0038</name>
</gene>
<proteinExistence type="predicted"/>
<dbReference type="KEGG" id="ftj:FTUN_0038"/>
<protein>
    <submittedName>
        <fullName evidence="1">Uncharacterized protein</fullName>
    </submittedName>
</protein>
<dbReference type="EMBL" id="CP053452">
    <property type="protein sequence ID" value="QJW92542.1"/>
    <property type="molecule type" value="Genomic_DNA"/>
</dbReference>
<dbReference type="RefSeq" id="WP_171468921.1">
    <property type="nucleotide sequence ID" value="NZ_CP053452.2"/>
</dbReference>